<feature type="region of interest" description="Disordered" evidence="1">
    <location>
        <begin position="235"/>
        <end position="337"/>
    </location>
</feature>
<protein>
    <recommendedName>
        <fullName evidence="2">PTM/DIR17-like Tudor domain-containing protein</fullName>
    </recommendedName>
</protein>
<feature type="compositionally biased region" description="Low complexity" evidence="1">
    <location>
        <begin position="260"/>
        <end position="269"/>
    </location>
</feature>
<feature type="compositionally biased region" description="Basic and acidic residues" evidence="1">
    <location>
        <begin position="426"/>
        <end position="441"/>
    </location>
</feature>
<feature type="compositionally biased region" description="Low complexity" evidence="1">
    <location>
        <begin position="183"/>
        <end position="201"/>
    </location>
</feature>
<reference evidence="3 4" key="1">
    <citation type="journal article" date="2024" name="Science">
        <title>Giant polyketide synthase enzymes in the biosynthesis of giant marine polyether toxins.</title>
        <authorList>
            <person name="Fallon T.R."/>
            <person name="Shende V.V."/>
            <person name="Wierzbicki I.H."/>
            <person name="Pendleton A.L."/>
            <person name="Watervoot N.F."/>
            <person name="Auber R.P."/>
            <person name="Gonzalez D.J."/>
            <person name="Wisecaver J.H."/>
            <person name="Moore B.S."/>
        </authorList>
    </citation>
    <scope>NUCLEOTIDE SEQUENCE [LARGE SCALE GENOMIC DNA]</scope>
    <source>
        <strain evidence="3 4">12B1</strain>
    </source>
</reference>
<dbReference type="Proteomes" id="UP001515480">
    <property type="component" value="Unassembled WGS sequence"/>
</dbReference>
<keyword evidence="4" id="KW-1185">Reference proteome</keyword>
<comment type="caution">
    <text evidence="3">The sequence shown here is derived from an EMBL/GenBank/DDBJ whole genome shotgun (WGS) entry which is preliminary data.</text>
</comment>
<organism evidence="3 4">
    <name type="scientific">Prymnesium parvum</name>
    <name type="common">Toxic golden alga</name>
    <dbReference type="NCBI Taxonomy" id="97485"/>
    <lineage>
        <taxon>Eukaryota</taxon>
        <taxon>Haptista</taxon>
        <taxon>Haptophyta</taxon>
        <taxon>Prymnesiophyceae</taxon>
        <taxon>Prymnesiales</taxon>
        <taxon>Prymnesiaceae</taxon>
        <taxon>Prymnesium</taxon>
    </lineage>
</organism>
<feature type="compositionally biased region" description="Basic and acidic residues" evidence="1">
    <location>
        <begin position="462"/>
        <end position="474"/>
    </location>
</feature>
<feature type="compositionally biased region" description="Low complexity" evidence="1">
    <location>
        <begin position="384"/>
        <end position="412"/>
    </location>
</feature>
<dbReference type="Pfam" id="PF21743">
    <property type="entry name" value="PTM_DIR17_Tudor"/>
    <property type="match status" value="1"/>
</dbReference>
<dbReference type="EMBL" id="JBGBPQ010000026">
    <property type="protein sequence ID" value="KAL1499084.1"/>
    <property type="molecule type" value="Genomic_DNA"/>
</dbReference>
<feature type="region of interest" description="Disordered" evidence="1">
    <location>
        <begin position="366"/>
        <end position="655"/>
    </location>
</feature>
<gene>
    <name evidence="3" type="ORF">AB1Y20_013598</name>
</gene>
<evidence type="ECO:0000313" key="3">
    <source>
        <dbReference type="EMBL" id="KAL1499084.1"/>
    </source>
</evidence>
<dbReference type="AlphaFoldDB" id="A0AB34IG21"/>
<proteinExistence type="predicted"/>
<feature type="domain" description="PTM/DIR17-like Tudor" evidence="2">
    <location>
        <begin position="120"/>
        <end position="167"/>
    </location>
</feature>
<evidence type="ECO:0000313" key="4">
    <source>
        <dbReference type="Proteomes" id="UP001515480"/>
    </source>
</evidence>
<evidence type="ECO:0000256" key="1">
    <source>
        <dbReference type="SAM" id="MobiDB-lite"/>
    </source>
</evidence>
<feature type="compositionally biased region" description="Low complexity" evidence="1">
    <location>
        <begin position="277"/>
        <end position="289"/>
    </location>
</feature>
<sequence>MAMHFKKLASHNSVFKKAFVRGCTDRLREIEVRLDHGCSAKWLRQLEQCEDLAGVARLLLALQRRTPLHALDNAWLESLESLDPSEVEEQQAELSRRLMHRLDEIDRAVAPARKPAEMLGETVLKHFEGHGTFMGTIVEYDEATGFRLQYDDGDTEDVTLRDLRALLPRDPNASADDLSDGLSNASDAEPSEPSAPPSDARPAVERQPSAPLPLSRKKQLLQAVSDVPFESKEAAREAAGGVKGKGGSKAAGAGKHGKAAVKSGGKAMPPAAPPPAAAAAAAAAACGAASDEPIVGSKRPLEVRRRASAPPLPSHTPDSAHPSQDDELAQLPPGWLVEQKGGKGRVFISPDGLTRFSTLAKVQRWHRQQMALASRFQSQAQKQSAAEPPVAPAADEPPRAASPSDDGNASGADGDGSQNGKGGRRLPRELRNLALPDREWKLSQVPAALGAKGGEKEEPEEGKEGREGEAREAEASSDEEGGRASAAEGEEGAAKTNGSEGGEGAGRTSGTEGEEGLTSCVDEEEGRARVPEREKEQASCVEGEEGTTSATEGEEWRTSCMEREEERASAMEGEEGRATCAEGEDVEATIAAREAGGSQGQSRTPLGSDGEGTGNDTGEAEQEVGTQAGDEEERRATTPVEALGAEDVAADEGHAEVEEVEVEALYEDEPMDVDAVFEGP</sequence>
<feature type="compositionally biased region" description="Basic and acidic residues" evidence="1">
    <location>
        <begin position="526"/>
        <end position="537"/>
    </location>
</feature>
<feature type="region of interest" description="Disordered" evidence="1">
    <location>
        <begin position="169"/>
        <end position="216"/>
    </location>
</feature>
<feature type="compositionally biased region" description="Basic and acidic residues" evidence="1">
    <location>
        <begin position="554"/>
        <end position="577"/>
    </location>
</feature>
<dbReference type="InterPro" id="IPR047365">
    <property type="entry name" value="Tudor_AtPTM-like"/>
</dbReference>
<evidence type="ECO:0000259" key="2">
    <source>
        <dbReference type="Pfam" id="PF21743"/>
    </source>
</evidence>
<name>A0AB34IG21_PRYPA</name>
<accession>A0AB34IG21</accession>